<evidence type="ECO:0000313" key="3">
    <source>
        <dbReference type="EMBL" id="QKG79349.1"/>
    </source>
</evidence>
<evidence type="ECO:0000259" key="1">
    <source>
        <dbReference type="Pfam" id="PF01927"/>
    </source>
</evidence>
<dbReference type="Proteomes" id="UP000500961">
    <property type="component" value="Chromosome"/>
</dbReference>
<feature type="domain" description="Ubiquitin Mut7-C" evidence="2">
    <location>
        <begin position="25"/>
        <end position="99"/>
    </location>
</feature>
<name>A0A7D3Y3G2_9BACT</name>
<dbReference type="PANTHER" id="PTHR39081:SF1">
    <property type="entry name" value="MUT7-C RNASE DOMAIN-CONTAINING PROTEIN"/>
    <property type="match status" value="1"/>
</dbReference>
<sequence>MPSHFVFYCKFKHVIRKLSKGFKKQVSIRLYGSLNDFVAQELKQTNISVGFWGNPTIKDLVESVGVPHTEINLILANSCPVNFSYKPESGSRISCYPKFFFLKNSESCLQPQVPMPPKFICDAHLGRLASYIRLCGFDTLFNTTFEDRTIIKTSNSEERIILTRDKGLLRCGSARLGYFVRETKPILQLREVIEYFELKDYLAPFSRCSLCNGKITDIEKKEVVNKVLPTTYRCYEKFYCCTKCGHVYWEGSHFRRLKLTLEGML</sequence>
<feature type="domain" description="Mut7-C RNAse" evidence="1">
    <location>
        <begin position="117"/>
        <end position="258"/>
    </location>
</feature>
<dbReference type="Pfam" id="PF01927">
    <property type="entry name" value="Mut7-C"/>
    <property type="match status" value="1"/>
</dbReference>
<dbReference type="Pfam" id="PF14451">
    <property type="entry name" value="Ub-Mut7C"/>
    <property type="match status" value="1"/>
</dbReference>
<proteinExistence type="predicted"/>
<protein>
    <submittedName>
        <fullName evidence="3">Twitching motility protein PilT</fullName>
    </submittedName>
</protein>
<dbReference type="InterPro" id="IPR002782">
    <property type="entry name" value="Mut7-C_RNAse_dom"/>
</dbReference>
<dbReference type="KEGG" id="ttz:FHG85_03400"/>
<accession>A0A7D3Y3G2</accession>
<evidence type="ECO:0000259" key="2">
    <source>
        <dbReference type="Pfam" id="PF14451"/>
    </source>
</evidence>
<evidence type="ECO:0000313" key="4">
    <source>
        <dbReference type="Proteomes" id="UP000500961"/>
    </source>
</evidence>
<reference evidence="3 4" key="1">
    <citation type="submission" date="2019-07" db="EMBL/GenBank/DDBJ databases">
        <title>Thalassofilum flectens gen. nov., sp. nov., a novel moderate thermophilic anaerobe from a shallow sea hot spring in Kunashir Island (Russia), representing a new family in the order Bacteroidales, and proposal of Thalassofilacea fam. nov.</title>
        <authorList>
            <person name="Kochetkova T.V."/>
            <person name="Podosokorskaya O.A."/>
            <person name="Novikov A."/>
            <person name="Elcheninov A.G."/>
            <person name="Toshchakov S.V."/>
            <person name="Kublanov I.V."/>
        </authorList>
    </citation>
    <scope>NUCLEOTIDE SEQUENCE [LARGE SCALE GENOMIC DNA]</scope>
    <source>
        <strain evidence="3 4">38-H</strain>
    </source>
</reference>
<dbReference type="EMBL" id="CP041345">
    <property type="protein sequence ID" value="QKG79349.1"/>
    <property type="molecule type" value="Genomic_DNA"/>
</dbReference>
<organism evidence="3 4">
    <name type="scientific">Tenuifilum thalassicum</name>
    <dbReference type="NCBI Taxonomy" id="2590900"/>
    <lineage>
        <taxon>Bacteria</taxon>
        <taxon>Pseudomonadati</taxon>
        <taxon>Bacteroidota</taxon>
        <taxon>Bacteroidia</taxon>
        <taxon>Bacteroidales</taxon>
        <taxon>Tenuifilaceae</taxon>
        <taxon>Tenuifilum</taxon>
    </lineage>
</organism>
<dbReference type="InterPro" id="IPR027798">
    <property type="entry name" value="Ub_Mut7C"/>
</dbReference>
<gene>
    <name evidence="3" type="ORF">FHG85_03400</name>
</gene>
<keyword evidence="4" id="KW-1185">Reference proteome</keyword>
<dbReference type="AlphaFoldDB" id="A0A7D3Y3G2"/>
<dbReference type="PANTHER" id="PTHR39081">
    <property type="entry name" value="MUT7-C DOMAIN-CONTAINING PROTEIN"/>
    <property type="match status" value="1"/>
</dbReference>